<keyword evidence="2 7" id="KW-0645">Protease</keyword>
<reference evidence="7 8" key="1">
    <citation type="submission" date="2020-10" db="EMBL/GenBank/DDBJ databases">
        <title>Blautia liquoris sp.nov., isolated from the mud in a fermentation cellar used for the production of Chinese strong-flavoured liquor.</title>
        <authorList>
            <person name="Lu L."/>
        </authorList>
    </citation>
    <scope>NUCLEOTIDE SEQUENCE [LARGE SCALE GENOMIC DNA]</scope>
    <source>
        <strain evidence="7 8">LZLJ-3</strain>
    </source>
</reference>
<evidence type="ECO:0000313" key="7">
    <source>
        <dbReference type="EMBL" id="QOV20731.1"/>
    </source>
</evidence>
<dbReference type="PANTHER" id="PTHR39178">
    <property type="entry name" value="HYPOTHETICAL RIBOSOME-ASSOCIATED PROTEIN"/>
    <property type="match status" value="1"/>
</dbReference>
<protein>
    <recommendedName>
        <fullName evidence="6">Ribosomal processing cysteine protease Prp</fullName>
    </recommendedName>
</protein>
<dbReference type="Proteomes" id="UP000593601">
    <property type="component" value="Chromosome"/>
</dbReference>
<keyword evidence="3" id="KW-0378">Hydrolase</keyword>
<dbReference type="PANTHER" id="PTHR39178:SF1">
    <property type="entry name" value="RIBOSOMAL-PROCESSING CYSTEINE PROTEASE PRP"/>
    <property type="match status" value="1"/>
</dbReference>
<dbReference type="KEGG" id="bliq:INP51_07380"/>
<keyword evidence="4" id="KW-0788">Thiol protease</keyword>
<dbReference type="GO" id="GO:0008234">
    <property type="term" value="F:cysteine-type peptidase activity"/>
    <property type="evidence" value="ECO:0007669"/>
    <property type="project" value="UniProtKB-KW"/>
</dbReference>
<dbReference type="SUPFAM" id="SSF118010">
    <property type="entry name" value="TM1457-like"/>
    <property type="match status" value="1"/>
</dbReference>
<evidence type="ECO:0000256" key="6">
    <source>
        <dbReference type="ARBA" id="ARBA00044538"/>
    </source>
</evidence>
<dbReference type="GO" id="GO:0042254">
    <property type="term" value="P:ribosome biogenesis"/>
    <property type="evidence" value="ECO:0007669"/>
    <property type="project" value="UniProtKB-KW"/>
</dbReference>
<dbReference type="EMBL" id="CP063304">
    <property type="protein sequence ID" value="QOV20731.1"/>
    <property type="molecule type" value="Genomic_DNA"/>
</dbReference>
<comment type="similarity">
    <text evidence="5">Belongs to the Prp family.</text>
</comment>
<gene>
    <name evidence="7" type="ORF">INP51_07380</name>
</gene>
<dbReference type="InterPro" id="IPR036764">
    <property type="entry name" value="Peptidase_Prp_sf"/>
</dbReference>
<accession>A0A7M2RKZ1</accession>
<dbReference type="RefSeq" id="WP_193737045.1">
    <property type="nucleotide sequence ID" value="NZ_CP063304.1"/>
</dbReference>
<name>A0A7M2RKZ1_9FIRM</name>
<evidence type="ECO:0000256" key="5">
    <source>
        <dbReference type="ARBA" id="ARBA00044503"/>
    </source>
</evidence>
<evidence type="ECO:0000256" key="2">
    <source>
        <dbReference type="ARBA" id="ARBA00022670"/>
    </source>
</evidence>
<dbReference type="GO" id="GO:0006508">
    <property type="term" value="P:proteolysis"/>
    <property type="evidence" value="ECO:0007669"/>
    <property type="project" value="UniProtKB-KW"/>
</dbReference>
<keyword evidence="1" id="KW-0690">Ribosome biogenesis</keyword>
<evidence type="ECO:0000256" key="4">
    <source>
        <dbReference type="ARBA" id="ARBA00022807"/>
    </source>
</evidence>
<dbReference type="Pfam" id="PF04327">
    <property type="entry name" value="Peptidase_Prp"/>
    <property type="match status" value="1"/>
</dbReference>
<evidence type="ECO:0000256" key="1">
    <source>
        <dbReference type="ARBA" id="ARBA00022517"/>
    </source>
</evidence>
<evidence type="ECO:0000313" key="8">
    <source>
        <dbReference type="Proteomes" id="UP000593601"/>
    </source>
</evidence>
<dbReference type="Gene3D" id="3.30.70.1490">
    <property type="entry name" value="Cysteine protease Prp"/>
    <property type="match status" value="1"/>
</dbReference>
<keyword evidence="8" id="KW-1185">Reference proteome</keyword>
<evidence type="ECO:0000256" key="3">
    <source>
        <dbReference type="ARBA" id="ARBA00022801"/>
    </source>
</evidence>
<sequence length="110" mass="12467">MTKVTFYQNSDLEYIGFTVEDHAGYAEENSDIVCTSISVLVINTINSIEKLTEDAFTADENQEKACIKFEFDGNHSKEADLLLKSLILGLQAIEDDETYSRFIDIIFKEV</sequence>
<organism evidence="7 8">
    <name type="scientific">Blautia liquoris</name>
    <dbReference type="NCBI Taxonomy" id="2779518"/>
    <lineage>
        <taxon>Bacteria</taxon>
        <taxon>Bacillati</taxon>
        <taxon>Bacillota</taxon>
        <taxon>Clostridia</taxon>
        <taxon>Lachnospirales</taxon>
        <taxon>Lachnospiraceae</taxon>
        <taxon>Blautia</taxon>
    </lineage>
</organism>
<dbReference type="InterPro" id="IPR007422">
    <property type="entry name" value="Peptidase_Prp"/>
</dbReference>
<dbReference type="AlphaFoldDB" id="A0A7M2RKZ1"/>
<dbReference type="CDD" id="cd16332">
    <property type="entry name" value="Prp-like"/>
    <property type="match status" value="1"/>
</dbReference>
<proteinExistence type="inferred from homology"/>